<evidence type="ECO:0008006" key="2">
    <source>
        <dbReference type="Google" id="ProtNLM"/>
    </source>
</evidence>
<sequence>MTKGRTETVDFPHEPGESATIRMLSWKQLEDAKDATVASAFKLFENLSPQALEAITNAPERPGREAAEAKYDRATLLEAGVVTWSYQDPVDAETIADLDDVTAELLEQEILALSRRTEAEGEA</sequence>
<proteinExistence type="predicted"/>
<comment type="caution">
    <text evidence="1">The sequence shown here is derived from an EMBL/GenBank/DDBJ whole genome shotgun (WGS) entry which is preliminary data.</text>
</comment>
<gene>
    <name evidence="1" type="ORF">LCGC14_1976890</name>
</gene>
<protein>
    <recommendedName>
        <fullName evidence="2">Tail assembly chaperone</fullName>
    </recommendedName>
</protein>
<name>A0A0F9FY85_9ZZZZ</name>
<organism evidence="1">
    <name type="scientific">marine sediment metagenome</name>
    <dbReference type="NCBI Taxonomy" id="412755"/>
    <lineage>
        <taxon>unclassified sequences</taxon>
        <taxon>metagenomes</taxon>
        <taxon>ecological metagenomes</taxon>
    </lineage>
</organism>
<dbReference type="AlphaFoldDB" id="A0A0F9FY85"/>
<accession>A0A0F9FY85</accession>
<evidence type="ECO:0000313" key="1">
    <source>
        <dbReference type="EMBL" id="KKL83226.1"/>
    </source>
</evidence>
<dbReference type="EMBL" id="LAZR01022042">
    <property type="protein sequence ID" value="KKL83226.1"/>
    <property type="molecule type" value="Genomic_DNA"/>
</dbReference>
<reference evidence="1" key="1">
    <citation type="journal article" date="2015" name="Nature">
        <title>Complex archaea that bridge the gap between prokaryotes and eukaryotes.</title>
        <authorList>
            <person name="Spang A."/>
            <person name="Saw J.H."/>
            <person name="Jorgensen S.L."/>
            <person name="Zaremba-Niedzwiedzka K."/>
            <person name="Martijn J."/>
            <person name="Lind A.E."/>
            <person name="van Eijk R."/>
            <person name="Schleper C."/>
            <person name="Guy L."/>
            <person name="Ettema T.J."/>
        </authorList>
    </citation>
    <scope>NUCLEOTIDE SEQUENCE</scope>
</reference>